<name>A0ABS8WPH2_DATST</name>
<evidence type="ECO:0000313" key="2">
    <source>
        <dbReference type="Proteomes" id="UP000823775"/>
    </source>
</evidence>
<sequence>MAGARGFGGLRPRFFGDGERQTEIWLAIVWFRRRTKWRRGVWGCDGKEGFWSEKRKVKGRLGDFRLVGAGGRRVRREENEKEEDGRVRVRLVLGFSGIVVFGWRGKEVGGEGEWLAGEDEGEKKKERVRRVCLRKRENGGN</sequence>
<keyword evidence="2" id="KW-1185">Reference proteome</keyword>
<dbReference type="EMBL" id="JACEIK010009895">
    <property type="protein sequence ID" value="MCE3214787.1"/>
    <property type="molecule type" value="Genomic_DNA"/>
</dbReference>
<organism evidence="1 2">
    <name type="scientific">Datura stramonium</name>
    <name type="common">Jimsonweed</name>
    <name type="synonym">Common thornapple</name>
    <dbReference type="NCBI Taxonomy" id="4076"/>
    <lineage>
        <taxon>Eukaryota</taxon>
        <taxon>Viridiplantae</taxon>
        <taxon>Streptophyta</taxon>
        <taxon>Embryophyta</taxon>
        <taxon>Tracheophyta</taxon>
        <taxon>Spermatophyta</taxon>
        <taxon>Magnoliopsida</taxon>
        <taxon>eudicotyledons</taxon>
        <taxon>Gunneridae</taxon>
        <taxon>Pentapetalae</taxon>
        <taxon>asterids</taxon>
        <taxon>lamiids</taxon>
        <taxon>Solanales</taxon>
        <taxon>Solanaceae</taxon>
        <taxon>Solanoideae</taxon>
        <taxon>Datureae</taxon>
        <taxon>Datura</taxon>
    </lineage>
</organism>
<dbReference type="Proteomes" id="UP000823775">
    <property type="component" value="Unassembled WGS sequence"/>
</dbReference>
<proteinExistence type="predicted"/>
<gene>
    <name evidence="1" type="ORF">HAX54_053324</name>
</gene>
<comment type="caution">
    <text evidence="1">The sequence shown here is derived from an EMBL/GenBank/DDBJ whole genome shotgun (WGS) entry which is preliminary data.</text>
</comment>
<protein>
    <submittedName>
        <fullName evidence="1">Uncharacterized protein</fullName>
    </submittedName>
</protein>
<accession>A0ABS8WPH2</accession>
<evidence type="ECO:0000313" key="1">
    <source>
        <dbReference type="EMBL" id="MCE3214787.1"/>
    </source>
</evidence>
<feature type="non-terminal residue" evidence="1">
    <location>
        <position position="141"/>
    </location>
</feature>
<reference evidence="1 2" key="1">
    <citation type="journal article" date="2021" name="BMC Genomics">
        <title>Datura genome reveals duplications of psychoactive alkaloid biosynthetic genes and high mutation rate following tissue culture.</title>
        <authorList>
            <person name="Rajewski A."/>
            <person name="Carter-House D."/>
            <person name="Stajich J."/>
            <person name="Litt A."/>
        </authorList>
    </citation>
    <scope>NUCLEOTIDE SEQUENCE [LARGE SCALE GENOMIC DNA]</scope>
    <source>
        <strain evidence="1">AR-01</strain>
    </source>
</reference>